<gene>
    <name evidence="7" type="ORF">JL811_17815</name>
</gene>
<comment type="caution">
    <text evidence="7">The sequence shown here is derived from an EMBL/GenBank/DDBJ whole genome shotgun (WGS) entry which is preliminary data.</text>
</comment>
<dbReference type="Proteomes" id="UP000648908">
    <property type="component" value="Unassembled WGS sequence"/>
</dbReference>
<feature type="signal peptide" evidence="5">
    <location>
        <begin position="1"/>
        <end position="25"/>
    </location>
</feature>
<evidence type="ECO:0000313" key="8">
    <source>
        <dbReference type="Proteomes" id="UP000648908"/>
    </source>
</evidence>
<evidence type="ECO:0000259" key="6">
    <source>
        <dbReference type="PROSITE" id="PS51123"/>
    </source>
</evidence>
<protein>
    <submittedName>
        <fullName evidence="7">OmpA family protein</fullName>
    </submittedName>
</protein>
<evidence type="ECO:0000256" key="1">
    <source>
        <dbReference type="ARBA" id="ARBA00004442"/>
    </source>
</evidence>
<comment type="subcellular location">
    <subcellularLocation>
        <location evidence="1">Cell outer membrane</location>
    </subcellularLocation>
</comment>
<dbReference type="CDD" id="cd07185">
    <property type="entry name" value="OmpA_C-like"/>
    <property type="match status" value="1"/>
</dbReference>
<dbReference type="PANTHER" id="PTHR30329">
    <property type="entry name" value="STATOR ELEMENT OF FLAGELLAR MOTOR COMPLEX"/>
    <property type="match status" value="1"/>
</dbReference>
<organism evidence="7 8">
    <name type="scientific">Szabonella alba</name>
    <dbReference type="NCBI Taxonomy" id="2804194"/>
    <lineage>
        <taxon>Bacteria</taxon>
        <taxon>Pseudomonadati</taxon>
        <taxon>Pseudomonadota</taxon>
        <taxon>Alphaproteobacteria</taxon>
        <taxon>Rhodobacterales</taxon>
        <taxon>Paracoccaceae</taxon>
        <taxon>Szabonella</taxon>
    </lineage>
</organism>
<dbReference type="InterPro" id="IPR036737">
    <property type="entry name" value="OmpA-like_sf"/>
</dbReference>
<reference evidence="7" key="1">
    <citation type="submission" date="2021-01" db="EMBL/GenBank/DDBJ databases">
        <title>Tabrizicola alba sp. nov. a motile alkaliphilic bacterium isolated from a soda lake.</title>
        <authorList>
            <person name="Szuroczki S."/>
            <person name="Abbaszade G."/>
            <person name="Schumann P."/>
            <person name="Toth E."/>
        </authorList>
    </citation>
    <scope>NUCLEOTIDE SEQUENCE</scope>
    <source>
        <strain evidence="7">DMG-N-6</strain>
    </source>
</reference>
<accession>A0A8K0Y267</accession>
<name>A0A8K0Y267_9RHOB</name>
<dbReference type="PRINTS" id="PR01021">
    <property type="entry name" value="OMPADOMAIN"/>
</dbReference>
<dbReference type="InterPro" id="IPR006664">
    <property type="entry name" value="OMP_bac"/>
</dbReference>
<proteinExistence type="predicted"/>
<dbReference type="SUPFAM" id="SSF103088">
    <property type="entry name" value="OmpA-like"/>
    <property type="match status" value="1"/>
</dbReference>
<keyword evidence="5" id="KW-0732">Signal</keyword>
<dbReference type="Pfam" id="PF00691">
    <property type="entry name" value="OmpA"/>
    <property type="match status" value="1"/>
</dbReference>
<dbReference type="AlphaFoldDB" id="A0A8K0Y267"/>
<dbReference type="InterPro" id="IPR050330">
    <property type="entry name" value="Bact_OuterMem_StrucFunc"/>
</dbReference>
<dbReference type="PROSITE" id="PS51123">
    <property type="entry name" value="OMPA_2"/>
    <property type="match status" value="1"/>
</dbReference>
<evidence type="ECO:0000256" key="2">
    <source>
        <dbReference type="ARBA" id="ARBA00023136"/>
    </source>
</evidence>
<dbReference type="GO" id="GO:0009279">
    <property type="term" value="C:cell outer membrane"/>
    <property type="evidence" value="ECO:0007669"/>
    <property type="project" value="UniProtKB-SubCell"/>
</dbReference>
<evidence type="ECO:0000256" key="4">
    <source>
        <dbReference type="PROSITE-ProRule" id="PRU00473"/>
    </source>
</evidence>
<dbReference type="EMBL" id="JAESVN010000012">
    <property type="protein sequence ID" value="MBL4919083.1"/>
    <property type="molecule type" value="Genomic_DNA"/>
</dbReference>
<evidence type="ECO:0000256" key="3">
    <source>
        <dbReference type="ARBA" id="ARBA00023237"/>
    </source>
</evidence>
<evidence type="ECO:0000256" key="5">
    <source>
        <dbReference type="SAM" id="SignalP"/>
    </source>
</evidence>
<keyword evidence="8" id="KW-1185">Reference proteome</keyword>
<dbReference type="InterPro" id="IPR006665">
    <property type="entry name" value="OmpA-like"/>
</dbReference>
<dbReference type="RefSeq" id="WP_202690063.1">
    <property type="nucleotide sequence ID" value="NZ_JAESVN010000012.1"/>
</dbReference>
<keyword evidence="2 4" id="KW-0472">Membrane</keyword>
<feature type="chain" id="PRO_5035422188" evidence="5">
    <location>
        <begin position="26"/>
        <end position="192"/>
    </location>
</feature>
<feature type="domain" description="OmpA-like" evidence="6">
    <location>
        <begin position="78"/>
        <end position="192"/>
    </location>
</feature>
<dbReference type="Gene3D" id="3.30.1330.60">
    <property type="entry name" value="OmpA-like domain"/>
    <property type="match status" value="1"/>
</dbReference>
<sequence length="192" mass="21098">MLKQSLIALSLAALLSLPQASLVHAQDGAADSAQELQEKFQRQKTRGLALVSNSSAQVVVPSTSAEGKTEIAPVTYSQIEKEEQVNIRITFDFDSSVLRPDEKPKLATLCEAMKAVDVELFRIVGHTDASGSDTYNEKLSLLRAEEVKRHLVNDCGIVPARLEAVGMGKRFLYNAEDPRADENRRVEFQALS</sequence>
<keyword evidence="3" id="KW-0998">Cell outer membrane</keyword>
<dbReference type="PANTHER" id="PTHR30329:SF21">
    <property type="entry name" value="LIPOPROTEIN YIAD-RELATED"/>
    <property type="match status" value="1"/>
</dbReference>
<evidence type="ECO:0000313" key="7">
    <source>
        <dbReference type="EMBL" id="MBL4919083.1"/>
    </source>
</evidence>